<protein>
    <submittedName>
        <fullName evidence="2">Phosphonate metabolism protein PhnM</fullName>
    </submittedName>
</protein>
<dbReference type="AlphaFoldDB" id="A0A6N7S2N5"/>
<comment type="caution">
    <text evidence="2">The sequence shown here is derived from an EMBL/GenBank/DDBJ whole genome shotgun (WGS) entry which is preliminary data.</text>
</comment>
<dbReference type="SUPFAM" id="SSF51556">
    <property type="entry name" value="Metallo-dependent hydrolases"/>
    <property type="match status" value="1"/>
</dbReference>
<dbReference type="PANTHER" id="PTHR43135:SF3">
    <property type="entry name" value="ALPHA-D-RIBOSE 1-METHYLPHOSPHONATE 5-TRIPHOSPHATE DIPHOSPHATASE"/>
    <property type="match status" value="1"/>
</dbReference>
<dbReference type="Pfam" id="PF01979">
    <property type="entry name" value="Amidohydro_1"/>
    <property type="match status" value="1"/>
</dbReference>
<accession>A0A6N7S2N5</accession>
<dbReference type="NCBIfam" id="TIGR02318">
    <property type="entry name" value="phosphono_phnM"/>
    <property type="match status" value="1"/>
</dbReference>
<dbReference type="EMBL" id="WKPI01000002">
    <property type="protein sequence ID" value="MSC31908.1"/>
    <property type="molecule type" value="Genomic_DNA"/>
</dbReference>
<dbReference type="NCBIfam" id="NF011990">
    <property type="entry name" value="PRK15446.2-6"/>
    <property type="match status" value="1"/>
</dbReference>
<dbReference type="SUPFAM" id="SSF51338">
    <property type="entry name" value="Composite domain of metallo-dependent hydrolases"/>
    <property type="match status" value="1"/>
</dbReference>
<dbReference type="EMBL" id="WKPJ01000002">
    <property type="protein sequence ID" value="MSA88153.1"/>
    <property type="molecule type" value="Genomic_DNA"/>
</dbReference>
<dbReference type="InterPro" id="IPR006680">
    <property type="entry name" value="Amidohydro-rel"/>
</dbReference>
<dbReference type="RefSeq" id="WP_154237787.1">
    <property type="nucleotide sequence ID" value="NZ_WKPI01000002.1"/>
</dbReference>
<evidence type="ECO:0000313" key="5">
    <source>
        <dbReference type="Proteomes" id="UP000480929"/>
    </source>
</evidence>
<keyword evidence="5" id="KW-1185">Reference proteome</keyword>
<proteinExistence type="predicted"/>
<gene>
    <name evidence="2" type="primary">phnM</name>
    <name evidence="3" type="ORF">GKD88_02075</name>
    <name evidence="2" type="ORF">GKE08_02275</name>
</gene>
<dbReference type="GO" id="GO:0016810">
    <property type="term" value="F:hydrolase activity, acting on carbon-nitrogen (but not peptide) bonds"/>
    <property type="evidence" value="ECO:0007669"/>
    <property type="project" value="InterPro"/>
</dbReference>
<dbReference type="InterPro" id="IPR051781">
    <property type="entry name" value="Metallo-dep_Hydrolase"/>
</dbReference>
<organism evidence="2 4">
    <name type="scientific">Holdemania massiliensis</name>
    <dbReference type="NCBI Taxonomy" id="1468449"/>
    <lineage>
        <taxon>Bacteria</taxon>
        <taxon>Bacillati</taxon>
        <taxon>Bacillota</taxon>
        <taxon>Erysipelotrichia</taxon>
        <taxon>Erysipelotrichales</taxon>
        <taxon>Erysipelotrichaceae</taxon>
        <taxon>Holdemania</taxon>
    </lineage>
</organism>
<evidence type="ECO:0000313" key="2">
    <source>
        <dbReference type="EMBL" id="MSA88153.1"/>
    </source>
</evidence>
<dbReference type="InterPro" id="IPR011059">
    <property type="entry name" value="Metal-dep_hydrolase_composite"/>
</dbReference>
<dbReference type="Proteomes" id="UP000433575">
    <property type="component" value="Unassembled WGS sequence"/>
</dbReference>
<evidence type="ECO:0000313" key="4">
    <source>
        <dbReference type="Proteomes" id="UP000433575"/>
    </source>
</evidence>
<dbReference type="NCBIfam" id="NF011987">
    <property type="entry name" value="PRK15446.2-3"/>
    <property type="match status" value="1"/>
</dbReference>
<dbReference type="InterPro" id="IPR032466">
    <property type="entry name" value="Metal_Hydrolase"/>
</dbReference>
<dbReference type="Gene3D" id="3.20.20.140">
    <property type="entry name" value="Metal-dependent hydrolases"/>
    <property type="match status" value="1"/>
</dbReference>
<name>A0A6N7S2N5_9FIRM</name>
<dbReference type="GO" id="GO:0019700">
    <property type="term" value="P:organic phosphonate catabolic process"/>
    <property type="evidence" value="ECO:0007669"/>
    <property type="project" value="InterPro"/>
</dbReference>
<dbReference type="Gene3D" id="2.30.40.10">
    <property type="entry name" value="Urease, subunit C, domain 1"/>
    <property type="match status" value="1"/>
</dbReference>
<dbReference type="PIRSF" id="PIRSF038971">
    <property type="entry name" value="PhnM"/>
    <property type="match status" value="1"/>
</dbReference>
<dbReference type="Proteomes" id="UP000480929">
    <property type="component" value="Unassembled WGS sequence"/>
</dbReference>
<dbReference type="PANTHER" id="PTHR43135">
    <property type="entry name" value="ALPHA-D-RIBOSE 1-METHYLPHOSPHONATE 5-TRIPHOSPHATE DIPHOSPHATASE"/>
    <property type="match status" value="1"/>
</dbReference>
<sequence length="389" mass="43765">MKLITNVRIVTPKEILDGCQVVIHQDQILRIQPEGTPAEGEIDEQINGYGGWLIPGFVDIHSDYVEQMIAPRVTSVIDFELALYEYEKELMAHGITTMFHSISLLKNTGKKAMRRPENVRRLMELIDRSHSQLHLIRHRFHLRFELDNINAYEEVMEFIDKGYVHLLSFMDHTPGQGQYRDLEIYKLSYIADEGLSEAQVEEELSRRMHHETLTLDKIQAAADKAFEKGIAIASHDDDTIEKLDVVQDFHATISEFPITMEVCAEAHCRKMATVVGAPNILLGGSHAGNLTASEAIEAGIADILCSDYYPASILHAIFRMEHQGQKLPEMVRMATLNPAKAVGIEDQVGSIEAGKKADLLIVQELPNHFPAITHVLVDGVVVSETHYRI</sequence>
<dbReference type="InterPro" id="IPR012696">
    <property type="entry name" value="PhnM"/>
</dbReference>
<dbReference type="OrthoDB" id="9776488at2"/>
<evidence type="ECO:0000313" key="3">
    <source>
        <dbReference type="EMBL" id="MSC31908.1"/>
    </source>
</evidence>
<feature type="domain" description="Amidohydrolase-related" evidence="1">
    <location>
        <begin position="53"/>
        <end position="381"/>
    </location>
</feature>
<dbReference type="NCBIfam" id="NF011984">
    <property type="entry name" value="PRK15446.1-5"/>
    <property type="match status" value="1"/>
</dbReference>
<reference evidence="4 5" key="1">
    <citation type="journal article" date="2019" name="Nat. Med.">
        <title>A library of human gut bacterial isolates paired with longitudinal multiomics data enables mechanistic microbiome research.</title>
        <authorList>
            <person name="Poyet M."/>
            <person name="Groussin M."/>
            <person name="Gibbons S.M."/>
            <person name="Avila-Pacheco J."/>
            <person name="Jiang X."/>
            <person name="Kearney S.M."/>
            <person name="Perrotta A.R."/>
            <person name="Berdy B."/>
            <person name="Zhao S."/>
            <person name="Lieberman T.D."/>
            <person name="Swanson P.K."/>
            <person name="Smith M."/>
            <person name="Roesemann S."/>
            <person name="Alexander J.E."/>
            <person name="Rich S.A."/>
            <person name="Livny J."/>
            <person name="Vlamakis H."/>
            <person name="Clish C."/>
            <person name="Bullock K."/>
            <person name="Deik A."/>
            <person name="Scott J."/>
            <person name="Pierce K.A."/>
            <person name="Xavier R.J."/>
            <person name="Alm E.J."/>
        </authorList>
    </citation>
    <scope>NUCLEOTIDE SEQUENCE [LARGE SCALE GENOMIC DNA]</scope>
    <source>
        <strain evidence="2 4">BIOML-A4</strain>
        <strain evidence="3 5">BIOML-A5</strain>
    </source>
</reference>
<evidence type="ECO:0000259" key="1">
    <source>
        <dbReference type="Pfam" id="PF01979"/>
    </source>
</evidence>